<dbReference type="InterPro" id="IPR016131">
    <property type="entry name" value="Haemerythrin_Fe_BS"/>
</dbReference>
<accession>A0A251X5R5</accession>
<dbReference type="NCBIfam" id="NF033749">
    <property type="entry name" value="bact_hemeryth"/>
    <property type="match status" value="1"/>
</dbReference>
<dbReference type="EMBL" id="MSLT01000019">
    <property type="protein sequence ID" value="OUD12891.1"/>
    <property type="molecule type" value="Genomic_DNA"/>
</dbReference>
<comment type="similarity">
    <text evidence="1">Belongs to the hemerythrin family.</text>
</comment>
<gene>
    <name evidence="6" type="ORF">TPSD3_12160</name>
</gene>
<organism evidence="6 7">
    <name type="scientific">Thioflexithrix psekupsensis</name>
    <dbReference type="NCBI Taxonomy" id="1570016"/>
    <lineage>
        <taxon>Bacteria</taxon>
        <taxon>Pseudomonadati</taxon>
        <taxon>Pseudomonadota</taxon>
        <taxon>Gammaproteobacteria</taxon>
        <taxon>Thiotrichales</taxon>
        <taxon>Thioflexithrix</taxon>
    </lineage>
</organism>
<keyword evidence="3" id="KW-0479">Metal-binding</keyword>
<keyword evidence="2" id="KW-0813">Transport</keyword>
<dbReference type="AlphaFoldDB" id="A0A251X5R5"/>
<keyword evidence="2" id="KW-0561">Oxygen transport</keyword>
<dbReference type="OrthoDB" id="1122424at2"/>
<name>A0A251X5R5_9GAMM</name>
<evidence type="ECO:0000256" key="4">
    <source>
        <dbReference type="ARBA" id="ARBA00023004"/>
    </source>
</evidence>
<dbReference type="SUPFAM" id="SSF47188">
    <property type="entry name" value="Hemerythrin-like"/>
    <property type="match status" value="1"/>
</dbReference>
<dbReference type="Proteomes" id="UP000194798">
    <property type="component" value="Unassembled WGS sequence"/>
</dbReference>
<evidence type="ECO:0000256" key="3">
    <source>
        <dbReference type="ARBA" id="ARBA00022723"/>
    </source>
</evidence>
<dbReference type="NCBIfam" id="TIGR02481">
    <property type="entry name" value="hemeryth_dom"/>
    <property type="match status" value="1"/>
</dbReference>
<dbReference type="Pfam" id="PF01814">
    <property type="entry name" value="Hemerythrin"/>
    <property type="match status" value="1"/>
</dbReference>
<dbReference type="CDD" id="cd12107">
    <property type="entry name" value="Hemerythrin"/>
    <property type="match status" value="1"/>
</dbReference>
<reference evidence="6 7" key="1">
    <citation type="submission" date="2016-12" db="EMBL/GenBank/DDBJ databases">
        <title>Thioflexothrix psekupsii D3 genome sequencing and assembly.</title>
        <authorList>
            <person name="Fomenkov A."/>
            <person name="Vincze T."/>
            <person name="Grabovich M."/>
            <person name="Anton B.P."/>
            <person name="Dubinina G."/>
            <person name="Orlova M."/>
            <person name="Belousova E."/>
            <person name="Roberts R.J."/>
        </authorList>
    </citation>
    <scope>NUCLEOTIDE SEQUENCE [LARGE SCALE GENOMIC DNA]</scope>
    <source>
        <strain evidence="6">D3</strain>
    </source>
</reference>
<keyword evidence="4" id="KW-0408">Iron</keyword>
<dbReference type="GO" id="GO:0046872">
    <property type="term" value="F:metal ion binding"/>
    <property type="evidence" value="ECO:0007669"/>
    <property type="project" value="UniProtKB-KW"/>
</dbReference>
<dbReference type="RefSeq" id="WP_086488830.1">
    <property type="nucleotide sequence ID" value="NZ_MSLT01000019.1"/>
</dbReference>
<protein>
    <submittedName>
        <fullName evidence="6">Hemerythrin</fullName>
    </submittedName>
</protein>
<evidence type="ECO:0000313" key="7">
    <source>
        <dbReference type="Proteomes" id="UP000194798"/>
    </source>
</evidence>
<dbReference type="GO" id="GO:0005344">
    <property type="term" value="F:oxygen carrier activity"/>
    <property type="evidence" value="ECO:0007669"/>
    <property type="project" value="UniProtKB-KW"/>
</dbReference>
<dbReference type="InterPro" id="IPR012312">
    <property type="entry name" value="Hemerythrin-like"/>
</dbReference>
<dbReference type="Gene3D" id="1.20.120.50">
    <property type="entry name" value="Hemerythrin-like"/>
    <property type="match status" value="1"/>
</dbReference>
<dbReference type="PANTHER" id="PTHR37164">
    <property type="entry name" value="BACTERIOHEMERYTHRIN"/>
    <property type="match status" value="1"/>
</dbReference>
<dbReference type="InterPro" id="IPR012827">
    <property type="entry name" value="Hemerythrin_metal-bd"/>
</dbReference>
<evidence type="ECO:0000313" key="6">
    <source>
        <dbReference type="EMBL" id="OUD12891.1"/>
    </source>
</evidence>
<evidence type="ECO:0000256" key="1">
    <source>
        <dbReference type="ARBA" id="ARBA00010587"/>
    </source>
</evidence>
<dbReference type="PROSITE" id="PS00550">
    <property type="entry name" value="HEMERYTHRINS"/>
    <property type="match status" value="1"/>
</dbReference>
<feature type="domain" description="Hemerythrin-like" evidence="5">
    <location>
        <begin position="14"/>
        <end position="130"/>
    </location>
</feature>
<evidence type="ECO:0000256" key="2">
    <source>
        <dbReference type="ARBA" id="ARBA00022621"/>
    </source>
</evidence>
<comment type="caution">
    <text evidence="6">The sequence shown here is derived from an EMBL/GenBank/DDBJ whole genome shotgun (WGS) entry which is preliminary data.</text>
</comment>
<dbReference type="InterPro" id="IPR050669">
    <property type="entry name" value="Hemerythrin"/>
</dbReference>
<dbReference type="InterPro" id="IPR035938">
    <property type="entry name" value="Hemerythrin-like_sf"/>
</dbReference>
<keyword evidence="7" id="KW-1185">Reference proteome</keyword>
<sequence>MKNLVEWTEELSVGIQEIDEQHKILVSLLNRMHEGIIMGQDKQVINGILNELAQYTVIHFAVEESLMRIFDYPEYDLHKKHHEELTHQVIELQAKLKIDQDAISMEVLHFLRHWLTYHILGDDKKYGPFLLDRGLQGSWSQRSWMGKIWSHLRHHD</sequence>
<dbReference type="PANTHER" id="PTHR37164:SF1">
    <property type="entry name" value="BACTERIOHEMERYTHRIN"/>
    <property type="match status" value="1"/>
</dbReference>
<evidence type="ECO:0000259" key="5">
    <source>
        <dbReference type="Pfam" id="PF01814"/>
    </source>
</evidence>
<proteinExistence type="inferred from homology"/>